<gene>
    <name evidence="3" type="ORF">NLI96_g3870</name>
</gene>
<keyword evidence="4" id="KW-1185">Reference proteome</keyword>
<dbReference type="AlphaFoldDB" id="A0AAD5VAX4"/>
<organism evidence="3 4">
    <name type="scientific">Meripilus lineatus</name>
    <dbReference type="NCBI Taxonomy" id="2056292"/>
    <lineage>
        <taxon>Eukaryota</taxon>
        <taxon>Fungi</taxon>
        <taxon>Dikarya</taxon>
        <taxon>Basidiomycota</taxon>
        <taxon>Agaricomycotina</taxon>
        <taxon>Agaricomycetes</taxon>
        <taxon>Polyporales</taxon>
        <taxon>Meripilaceae</taxon>
        <taxon>Meripilus</taxon>
    </lineage>
</organism>
<evidence type="ECO:0000313" key="3">
    <source>
        <dbReference type="EMBL" id="KAJ3486981.1"/>
    </source>
</evidence>
<feature type="transmembrane region" description="Helical" evidence="2">
    <location>
        <begin position="80"/>
        <end position="100"/>
    </location>
</feature>
<proteinExistence type="predicted"/>
<dbReference type="Proteomes" id="UP001212997">
    <property type="component" value="Unassembled WGS sequence"/>
</dbReference>
<comment type="caution">
    <text evidence="3">The sequence shown here is derived from an EMBL/GenBank/DDBJ whole genome shotgun (WGS) entry which is preliminary data.</text>
</comment>
<name>A0AAD5VAX4_9APHY</name>
<dbReference type="EMBL" id="JANAWD010000105">
    <property type="protein sequence ID" value="KAJ3486981.1"/>
    <property type="molecule type" value="Genomic_DNA"/>
</dbReference>
<evidence type="ECO:0000313" key="4">
    <source>
        <dbReference type="Proteomes" id="UP001212997"/>
    </source>
</evidence>
<feature type="transmembrane region" description="Helical" evidence="2">
    <location>
        <begin position="112"/>
        <end position="135"/>
    </location>
</feature>
<keyword evidence="2" id="KW-1133">Transmembrane helix</keyword>
<evidence type="ECO:0000256" key="1">
    <source>
        <dbReference type="SAM" id="MobiDB-lite"/>
    </source>
</evidence>
<evidence type="ECO:0000256" key="2">
    <source>
        <dbReference type="SAM" id="Phobius"/>
    </source>
</evidence>
<accession>A0AAD5VAX4</accession>
<feature type="transmembrane region" description="Helical" evidence="2">
    <location>
        <begin position="156"/>
        <end position="179"/>
    </location>
</feature>
<protein>
    <submittedName>
        <fullName evidence="3">Uncharacterized protein</fullName>
    </submittedName>
</protein>
<keyword evidence="2" id="KW-0472">Membrane</keyword>
<sequence>MADAKSTQTQTRGPQPRSSSRTTLSLPATWKRVSQWIENVLAFLLIVLTVGFSELYSRLIDGLPEGLPAFFESVDTVSKYVFYIVSGEAVMLGPGIMALSLRSGEVLKTPTILLFMAFLLMLSAQFTAMSCRRWVIEKKLCQAETSKPLTANRKKILFALLMPVVMLISGHVFSLFVYIDVVLISTAHSEC</sequence>
<reference evidence="3" key="1">
    <citation type="submission" date="2022-07" db="EMBL/GenBank/DDBJ databases">
        <title>Genome Sequence of Physisporinus lineatus.</title>
        <authorList>
            <person name="Buettner E."/>
        </authorList>
    </citation>
    <scope>NUCLEOTIDE SEQUENCE</scope>
    <source>
        <strain evidence="3">VT162</strain>
    </source>
</reference>
<keyword evidence="2" id="KW-0812">Transmembrane</keyword>
<feature type="region of interest" description="Disordered" evidence="1">
    <location>
        <begin position="1"/>
        <end position="23"/>
    </location>
</feature>